<evidence type="ECO:0000256" key="3">
    <source>
        <dbReference type="ARBA" id="ARBA00022692"/>
    </source>
</evidence>
<evidence type="ECO:0000256" key="2">
    <source>
        <dbReference type="ARBA" id="ARBA00022448"/>
    </source>
</evidence>
<evidence type="ECO:0000256" key="4">
    <source>
        <dbReference type="ARBA" id="ARBA00022989"/>
    </source>
</evidence>
<comment type="subcellular location">
    <subcellularLocation>
        <location evidence="1">Membrane</location>
        <topology evidence="1">Multi-pass membrane protein</topology>
    </subcellularLocation>
</comment>
<dbReference type="Proteomes" id="UP000249524">
    <property type="component" value="Unassembled WGS sequence"/>
</dbReference>
<sequence length="433" mass="46184">MGVQAGAAPTASVGYRYFVVWILAIVYTLNFLDRQIVAILAEPIRTDLNLTDTQLGMLGGIAFAAFYTTFGLPVAWLADRANRVWIISGACALWSLFTTLCGTAQNFLQLALFRMGVGIGEAGGSPPSYSLISDYFPPEQRGTGLAIYSLGVPMGSMIGAFAAGRIAEAYDWRTAFFAMGVPGLLMAVILLLVVREPKRGALDALADGASDHEPAPPLFTAIGGFFQQRTLVLVSISSALSAFVGYAALNWNAPFLIRVKGMTLGEVATYYSLVLGITGMIGTFGAGWLVDRLTRRDRRWFAWVPAIAFAITIPFWVGIIVAPTWQLSLACIAIPALLNNMYLAPALTVVQNAVTPARRTISGAVLLFVLNMVGLGVGPVYVGRISDWAKAEYGEASLKVGFAALIPVIVVTILAHLIAAASIRRDVQRVGGA</sequence>
<organism evidence="8 9">
    <name type="scientific">Phenylobacterium kunshanense</name>
    <dbReference type="NCBI Taxonomy" id="1445034"/>
    <lineage>
        <taxon>Bacteria</taxon>
        <taxon>Pseudomonadati</taxon>
        <taxon>Pseudomonadota</taxon>
        <taxon>Alphaproteobacteria</taxon>
        <taxon>Caulobacterales</taxon>
        <taxon>Caulobacteraceae</taxon>
        <taxon>Phenylobacterium</taxon>
    </lineage>
</organism>
<feature type="transmembrane region" description="Helical" evidence="6">
    <location>
        <begin position="327"/>
        <end position="349"/>
    </location>
</feature>
<feature type="transmembrane region" description="Helical" evidence="6">
    <location>
        <begin position="84"/>
        <end position="108"/>
    </location>
</feature>
<dbReference type="Pfam" id="PF07690">
    <property type="entry name" value="MFS_1"/>
    <property type="match status" value="1"/>
</dbReference>
<evidence type="ECO:0000256" key="5">
    <source>
        <dbReference type="ARBA" id="ARBA00023136"/>
    </source>
</evidence>
<dbReference type="AlphaFoldDB" id="A0A328BJC3"/>
<accession>A0A328BJC3</accession>
<dbReference type="PANTHER" id="PTHR23505">
    <property type="entry name" value="SPINSTER"/>
    <property type="match status" value="1"/>
</dbReference>
<dbReference type="OrthoDB" id="7497327at2"/>
<reference evidence="8 9" key="1">
    <citation type="submission" date="2018-05" db="EMBL/GenBank/DDBJ databases">
        <authorList>
            <person name="Lanie J.A."/>
            <person name="Ng W.-L."/>
            <person name="Kazmierczak K.M."/>
            <person name="Andrzejewski T.M."/>
            <person name="Davidsen T.M."/>
            <person name="Wayne K.J."/>
            <person name="Tettelin H."/>
            <person name="Glass J.I."/>
            <person name="Rusch D."/>
            <person name="Podicherti R."/>
            <person name="Tsui H.-C.T."/>
            <person name="Winkler M.E."/>
        </authorList>
    </citation>
    <scope>NUCLEOTIDE SEQUENCE [LARGE SCALE GENOMIC DNA]</scope>
    <source>
        <strain evidence="8 9">BUT-10</strain>
    </source>
</reference>
<dbReference type="SUPFAM" id="SSF103473">
    <property type="entry name" value="MFS general substrate transporter"/>
    <property type="match status" value="1"/>
</dbReference>
<keyword evidence="3 6" id="KW-0812">Transmembrane</keyword>
<feature type="transmembrane region" description="Helical" evidence="6">
    <location>
        <begin position="53"/>
        <end position="78"/>
    </location>
</feature>
<feature type="transmembrane region" description="Helical" evidence="6">
    <location>
        <begin position="15"/>
        <end position="32"/>
    </location>
</feature>
<dbReference type="InterPro" id="IPR036259">
    <property type="entry name" value="MFS_trans_sf"/>
</dbReference>
<dbReference type="InterPro" id="IPR011701">
    <property type="entry name" value="MFS"/>
</dbReference>
<dbReference type="EMBL" id="QFYS01000003">
    <property type="protein sequence ID" value="RAK66511.1"/>
    <property type="molecule type" value="Genomic_DNA"/>
</dbReference>
<dbReference type="PANTHER" id="PTHR23505:SF79">
    <property type="entry name" value="PROTEIN SPINSTER"/>
    <property type="match status" value="1"/>
</dbReference>
<name>A0A328BJC3_9CAUL</name>
<feature type="transmembrane region" description="Helical" evidence="6">
    <location>
        <begin position="145"/>
        <end position="163"/>
    </location>
</feature>
<evidence type="ECO:0000313" key="8">
    <source>
        <dbReference type="EMBL" id="RAK66511.1"/>
    </source>
</evidence>
<evidence type="ECO:0000256" key="1">
    <source>
        <dbReference type="ARBA" id="ARBA00004141"/>
    </source>
</evidence>
<gene>
    <name evidence="8" type="ORF">DJ019_09730</name>
</gene>
<keyword evidence="4 6" id="KW-1133">Transmembrane helix</keyword>
<keyword evidence="5 6" id="KW-0472">Membrane</keyword>
<proteinExistence type="predicted"/>
<feature type="transmembrane region" description="Helical" evidence="6">
    <location>
        <begin position="269"/>
        <end position="290"/>
    </location>
</feature>
<dbReference type="InterPro" id="IPR020846">
    <property type="entry name" value="MFS_dom"/>
</dbReference>
<feature type="transmembrane region" description="Helical" evidence="6">
    <location>
        <begin position="231"/>
        <end position="249"/>
    </location>
</feature>
<evidence type="ECO:0000313" key="9">
    <source>
        <dbReference type="Proteomes" id="UP000249524"/>
    </source>
</evidence>
<evidence type="ECO:0000259" key="7">
    <source>
        <dbReference type="PROSITE" id="PS50850"/>
    </source>
</evidence>
<dbReference type="Gene3D" id="1.20.1250.20">
    <property type="entry name" value="MFS general substrate transporter like domains"/>
    <property type="match status" value="2"/>
</dbReference>
<feature type="transmembrane region" description="Helical" evidence="6">
    <location>
        <begin position="302"/>
        <end position="321"/>
    </location>
</feature>
<dbReference type="CDD" id="cd17328">
    <property type="entry name" value="MFS_spinster_like"/>
    <property type="match status" value="1"/>
</dbReference>
<feature type="domain" description="Major facilitator superfamily (MFS) profile" evidence="7">
    <location>
        <begin position="19"/>
        <end position="424"/>
    </location>
</feature>
<keyword evidence="9" id="KW-1185">Reference proteome</keyword>
<dbReference type="GO" id="GO:0022857">
    <property type="term" value="F:transmembrane transporter activity"/>
    <property type="evidence" value="ECO:0007669"/>
    <property type="project" value="InterPro"/>
</dbReference>
<dbReference type="InterPro" id="IPR044770">
    <property type="entry name" value="MFS_spinster-like"/>
</dbReference>
<dbReference type="RefSeq" id="WP_111275819.1">
    <property type="nucleotide sequence ID" value="NZ_QFYS01000003.1"/>
</dbReference>
<dbReference type="GO" id="GO:0016020">
    <property type="term" value="C:membrane"/>
    <property type="evidence" value="ECO:0007669"/>
    <property type="project" value="UniProtKB-SubCell"/>
</dbReference>
<feature type="transmembrane region" description="Helical" evidence="6">
    <location>
        <begin position="402"/>
        <end position="423"/>
    </location>
</feature>
<feature type="transmembrane region" description="Helical" evidence="6">
    <location>
        <begin position="175"/>
        <end position="194"/>
    </location>
</feature>
<keyword evidence="2" id="KW-0813">Transport</keyword>
<evidence type="ECO:0000256" key="6">
    <source>
        <dbReference type="SAM" id="Phobius"/>
    </source>
</evidence>
<protein>
    <submittedName>
        <fullName evidence="8">MFS transporter</fullName>
    </submittedName>
</protein>
<comment type="caution">
    <text evidence="8">The sequence shown here is derived from an EMBL/GenBank/DDBJ whole genome shotgun (WGS) entry which is preliminary data.</text>
</comment>
<feature type="transmembrane region" description="Helical" evidence="6">
    <location>
        <begin position="361"/>
        <end position="382"/>
    </location>
</feature>
<dbReference type="PROSITE" id="PS50850">
    <property type="entry name" value="MFS"/>
    <property type="match status" value="1"/>
</dbReference>